<evidence type="ECO:0000256" key="1">
    <source>
        <dbReference type="ARBA" id="ARBA00004123"/>
    </source>
</evidence>
<organism evidence="6 7">
    <name type="scientific">Cloeon dipterum</name>
    <dbReference type="NCBI Taxonomy" id="197152"/>
    <lineage>
        <taxon>Eukaryota</taxon>
        <taxon>Metazoa</taxon>
        <taxon>Ecdysozoa</taxon>
        <taxon>Arthropoda</taxon>
        <taxon>Hexapoda</taxon>
        <taxon>Insecta</taxon>
        <taxon>Pterygota</taxon>
        <taxon>Palaeoptera</taxon>
        <taxon>Ephemeroptera</taxon>
        <taxon>Pisciforma</taxon>
        <taxon>Baetidae</taxon>
        <taxon>Cloeon</taxon>
    </lineage>
</organism>
<protein>
    <recommendedName>
        <fullName evidence="5">DIRP domain-containing protein</fullName>
    </recommendedName>
</protein>
<dbReference type="InterPro" id="IPR045831">
    <property type="entry name" value="LIN9_C"/>
</dbReference>
<evidence type="ECO:0000313" key="6">
    <source>
        <dbReference type="EMBL" id="CAB3379602.1"/>
    </source>
</evidence>
<proteinExistence type="inferred from homology"/>
<dbReference type="GO" id="GO:0051726">
    <property type="term" value="P:regulation of cell cycle"/>
    <property type="evidence" value="ECO:0007669"/>
    <property type="project" value="TreeGrafter"/>
</dbReference>
<evidence type="ECO:0000259" key="5">
    <source>
        <dbReference type="SMART" id="SM01135"/>
    </source>
</evidence>
<dbReference type="SMART" id="SM01135">
    <property type="entry name" value="DIRP"/>
    <property type="match status" value="1"/>
</dbReference>
<sequence length="581" mass="65946">MSSKRRMKQDSEDEDPPSPSTSKKTKKAEKAVPVALVLNKRGMPQRIRKKNRLYENDDIITPTKQSPKKAPAASPAPKPSPTKTTPKVAVKSTPKLVQPSTPVTPKEEVKEKEKEKEPPKKKENRLPSEKKMKSLSLMSSDVFVAPDKKIAQKIGVRLRNLLKLPKAHKWVCYEWFYSNLDRPLFQGDNDFMTCLKESFPQLKTRKLSRVEWCKIRRMMGKPRRCSPSFFDEERRELERKRTKIRALQQRKASTDMAMFKDLPDEIPLQLSIGTKVTARLRRPQDGLFSGSIDAVDTSNNTYRITFDRQGLGTHSIPDYEVLSNEQPEMISVASIAARMRPRSYSSLPTEMSSRLKMETPMMAPKYKPQNTEATGGFPVKLLETVVRLQKILKIKQFRVNSLRDMNTEAERRVSMGIPFPPDFVRRYAISVLELDRLNVALSDLLQAMQETCGDGISMDETVGSAVAVAPSTLRQLSEEEARVVVVRHNEAKQSQMVTSDHSMQLISSLTSIMLQLKGLVLAEGDNAFELQVLQETVDKLRQTLHPASLKIFKECVEDPLDKIQLGMGHRGMLTPFLTQRA</sequence>
<dbReference type="AlphaFoldDB" id="A0A8S1D773"/>
<name>A0A8S1D773_9INSE</name>
<dbReference type="GO" id="GO:0006357">
    <property type="term" value="P:regulation of transcription by RNA polymerase II"/>
    <property type="evidence" value="ECO:0007669"/>
    <property type="project" value="TreeGrafter"/>
</dbReference>
<accession>A0A8S1D773</accession>
<feature type="compositionally biased region" description="Low complexity" evidence="4">
    <location>
        <begin position="61"/>
        <end position="73"/>
    </location>
</feature>
<dbReference type="Pfam" id="PF06584">
    <property type="entry name" value="DIRP"/>
    <property type="match status" value="1"/>
</dbReference>
<evidence type="ECO:0000256" key="4">
    <source>
        <dbReference type="SAM" id="MobiDB-lite"/>
    </source>
</evidence>
<keyword evidence="7" id="KW-1185">Reference proteome</keyword>
<comment type="similarity">
    <text evidence="2">Belongs to the lin-9 family.</text>
</comment>
<dbReference type="OrthoDB" id="2339771at2759"/>
<feature type="domain" description="DIRP" evidence="5">
    <location>
        <begin position="176"/>
        <end position="282"/>
    </location>
</feature>
<feature type="compositionally biased region" description="Low complexity" evidence="4">
    <location>
        <begin position="81"/>
        <end position="95"/>
    </location>
</feature>
<comment type="caution">
    <text evidence="6">The sequence shown here is derived from an EMBL/GenBank/DDBJ whole genome shotgun (WGS) entry which is preliminary data.</text>
</comment>
<dbReference type="GO" id="GO:0017053">
    <property type="term" value="C:transcription repressor complex"/>
    <property type="evidence" value="ECO:0007669"/>
    <property type="project" value="InterPro"/>
</dbReference>
<dbReference type="EMBL" id="CADEPI010000189">
    <property type="protein sequence ID" value="CAB3379602.1"/>
    <property type="molecule type" value="Genomic_DNA"/>
</dbReference>
<reference evidence="6 7" key="1">
    <citation type="submission" date="2020-04" db="EMBL/GenBank/DDBJ databases">
        <authorList>
            <person name="Alioto T."/>
            <person name="Alioto T."/>
            <person name="Gomez Garrido J."/>
        </authorList>
    </citation>
    <scope>NUCLEOTIDE SEQUENCE [LARGE SCALE GENOMIC DNA]</scope>
</reference>
<keyword evidence="3" id="KW-0539">Nucleus</keyword>
<evidence type="ECO:0000256" key="3">
    <source>
        <dbReference type="ARBA" id="ARBA00023242"/>
    </source>
</evidence>
<dbReference type="InterPro" id="IPR033471">
    <property type="entry name" value="DIRP"/>
</dbReference>
<dbReference type="PANTHER" id="PTHR21689">
    <property type="entry name" value="LIN-9"/>
    <property type="match status" value="1"/>
</dbReference>
<feature type="region of interest" description="Disordered" evidence="4">
    <location>
        <begin position="1"/>
        <end position="132"/>
    </location>
</feature>
<evidence type="ECO:0000256" key="2">
    <source>
        <dbReference type="ARBA" id="ARBA00006732"/>
    </source>
</evidence>
<dbReference type="Pfam" id="PF19438">
    <property type="entry name" value="LIN9_C"/>
    <property type="match status" value="1"/>
</dbReference>
<gene>
    <name evidence="6" type="ORF">CLODIP_2_CD07056</name>
</gene>
<dbReference type="GO" id="GO:0003677">
    <property type="term" value="F:DNA binding"/>
    <property type="evidence" value="ECO:0007669"/>
    <property type="project" value="TreeGrafter"/>
</dbReference>
<dbReference type="GO" id="GO:0006351">
    <property type="term" value="P:DNA-templated transcription"/>
    <property type="evidence" value="ECO:0007669"/>
    <property type="project" value="InterPro"/>
</dbReference>
<feature type="compositionally biased region" description="Basic and acidic residues" evidence="4">
    <location>
        <begin position="105"/>
        <end position="132"/>
    </location>
</feature>
<dbReference type="PANTHER" id="PTHR21689:SF2">
    <property type="entry name" value="PROTEIN LIN-9 HOMOLOG"/>
    <property type="match status" value="1"/>
</dbReference>
<evidence type="ECO:0000313" key="7">
    <source>
        <dbReference type="Proteomes" id="UP000494165"/>
    </source>
</evidence>
<dbReference type="GO" id="GO:0005654">
    <property type="term" value="C:nucleoplasm"/>
    <property type="evidence" value="ECO:0007669"/>
    <property type="project" value="TreeGrafter"/>
</dbReference>
<dbReference type="Proteomes" id="UP000494165">
    <property type="component" value="Unassembled WGS sequence"/>
</dbReference>
<dbReference type="InterPro" id="IPR010561">
    <property type="entry name" value="LIN-9/ALY1"/>
</dbReference>
<comment type="subcellular location">
    <subcellularLocation>
        <location evidence="1">Nucleus</location>
    </subcellularLocation>
</comment>